<dbReference type="CDD" id="cd00353">
    <property type="entry name" value="Ribosomal_S15p_S13e"/>
    <property type="match status" value="1"/>
</dbReference>
<keyword evidence="5" id="KW-0812">Transmembrane</keyword>
<organism evidence="6 7">
    <name type="scientific">Phytophthora infestans (strain T30-4)</name>
    <name type="common">Potato late blight agent</name>
    <dbReference type="NCBI Taxonomy" id="403677"/>
    <lineage>
        <taxon>Eukaryota</taxon>
        <taxon>Sar</taxon>
        <taxon>Stramenopiles</taxon>
        <taxon>Oomycota</taxon>
        <taxon>Peronosporomycetes</taxon>
        <taxon>Peronosporales</taxon>
        <taxon>Peronosporaceae</taxon>
        <taxon>Phytophthora</taxon>
    </lineage>
</organism>
<comment type="similarity">
    <text evidence="1 4">Belongs to the universal ribosomal protein uS15 family.</text>
</comment>
<evidence type="ECO:0008006" key="8">
    <source>
        <dbReference type="Google" id="ProtNLM"/>
    </source>
</evidence>
<dbReference type="OrthoDB" id="441444at2759"/>
<evidence type="ECO:0000313" key="7">
    <source>
        <dbReference type="Proteomes" id="UP000006643"/>
    </source>
</evidence>
<dbReference type="NCBIfam" id="TIGR00952">
    <property type="entry name" value="S15_bact"/>
    <property type="match status" value="1"/>
</dbReference>
<dbReference type="GO" id="GO:0005737">
    <property type="term" value="C:cytoplasm"/>
    <property type="evidence" value="ECO:0007669"/>
    <property type="project" value="UniProtKB-ARBA"/>
</dbReference>
<protein>
    <recommendedName>
        <fullName evidence="8">30S ribosomal protein S15</fullName>
    </recommendedName>
</protein>
<dbReference type="HAMAP" id="MF_01343_B">
    <property type="entry name" value="Ribosomal_uS15_B"/>
    <property type="match status" value="1"/>
</dbReference>
<gene>
    <name evidence="6" type="ORF">PITG_12839</name>
</gene>
<accession>D0NLA2</accession>
<dbReference type="GO" id="GO:0005840">
    <property type="term" value="C:ribosome"/>
    <property type="evidence" value="ECO:0007669"/>
    <property type="project" value="UniProtKB-KW"/>
</dbReference>
<dbReference type="InterPro" id="IPR005290">
    <property type="entry name" value="Ribosomal_uS15_bac-type"/>
</dbReference>
<evidence type="ECO:0000256" key="4">
    <source>
        <dbReference type="RuleBase" id="RU003919"/>
    </source>
</evidence>
<dbReference type="VEuPathDB" id="FungiDB:PITG_12839"/>
<dbReference type="Pfam" id="PF00312">
    <property type="entry name" value="Ribosomal_S15"/>
    <property type="match status" value="1"/>
</dbReference>
<keyword evidence="5" id="KW-1133">Transmembrane helix</keyword>
<evidence type="ECO:0000256" key="3">
    <source>
        <dbReference type="ARBA" id="ARBA00023274"/>
    </source>
</evidence>
<keyword evidence="5" id="KW-0472">Membrane</keyword>
<dbReference type="InterPro" id="IPR009068">
    <property type="entry name" value="uS15_NS1_RNA-bd_sf"/>
</dbReference>
<keyword evidence="3 4" id="KW-0687">Ribonucleoprotein</keyword>
<dbReference type="InParanoid" id="D0NLA2"/>
<feature type="transmembrane region" description="Helical" evidence="5">
    <location>
        <begin position="50"/>
        <end position="70"/>
    </location>
</feature>
<dbReference type="KEGG" id="pif:PITG_12839"/>
<proteinExistence type="inferred from homology"/>
<keyword evidence="2 4" id="KW-0689">Ribosomal protein</keyword>
<evidence type="ECO:0000313" key="6">
    <source>
        <dbReference type="EMBL" id="EEY60420.1"/>
    </source>
</evidence>
<dbReference type="Proteomes" id="UP000006643">
    <property type="component" value="Unassembled WGS sequence"/>
</dbReference>
<dbReference type="GO" id="GO:1990904">
    <property type="term" value="C:ribonucleoprotein complex"/>
    <property type="evidence" value="ECO:0007669"/>
    <property type="project" value="UniProtKB-KW"/>
</dbReference>
<dbReference type="SMART" id="SM01387">
    <property type="entry name" value="Ribosomal_S15"/>
    <property type="match status" value="1"/>
</dbReference>
<reference evidence="7" key="1">
    <citation type="journal article" date="2009" name="Nature">
        <title>Genome sequence and analysis of the Irish potato famine pathogen Phytophthora infestans.</title>
        <authorList>
            <consortium name="The Broad Institute Genome Sequencing Platform"/>
            <person name="Haas B.J."/>
            <person name="Kamoun S."/>
            <person name="Zody M.C."/>
            <person name="Jiang R.H."/>
            <person name="Handsaker R.E."/>
            <person name="Cano L.M."/>
            <person name="Grabherr M."/>
            <person name="Kodira C.D."/>
            <person name="Raffaele S."/>
            <person name="Torto-Alalibo T."/>
            <person name="Bozkurt T.O."/>
            <person name="Ah-Fong A.M."/>
            <person name="Alvarado L."/>
            <person name="Anderson V.L."/>
            <person name="Armstrong M.R."/>
            <person name="Avrova A."/>
            <person name="Baxter L."/>
            <person name="Beynon J."/>
            <person name="Boevink P.C."/>
            <person name="Bollmann S.R."/>
            <person name="Bos J.I."/>
            <person name="Bulone V."/>
            <person name="Cai G."/>
            <person name="Cakir C."/>
            <person name="Carrington J.C."/>
            <person name="Chawner M."/>
            <person name="Conti L."/>
            <person name="Costanzo S."/>
            <person name="Ewan R."/>
            <person name="Fahlgren N."/>
            <person name="Fischbach M.A."/>
            <person name="Fugelstad J."/>
            <person name="Gilroy E.M."/>
            <person name="Gnerre S."/>
            <person name="Green P.J."/>
            <person name="Grenville-Briggs L.J."/>
            <person name="Griffith J."/>
            <person name="Grunwald N.J."/>
            <person name="Horn K."/>
            <person name="Horner N.R."/>
            <person name="Hu C.H."/>
            <person name="Huitema E."/>
            <person name="Jeong D.H."/>
            <person name="Jones A.M."/>
            <person name="Jones J.D."/>
            <person name="Jones R.W."/>
            <person name="Karlsson E.K."/>
            <person name="Kunjeti S.G."/>
            <person name="Lamour K."/>
            <person name="Liu Z."/>
            <person name="Ma L."/>
            <person name="Maclean D."/>
            <person name="Chibucos M.C."/>
            <person name="McDonald H."/>
            <person name="McWalters J."/>
            <person name="Meijer H.J."/>
            <person name="Morgan W."/>
            <person name="Morris P.F."/>
            <person name="Munro C.A."/>
            <person name="O'Neill K."/>
            <person name="Ospina-Giraldo M."/>
            <person name="Pinzon A."/>
            <person name="Pritchard L."/>
            <person name="Ramsahoye B."/>
            <person name="Ren Q."/>
            <person name="Restrepo S."/>
            <person name="Roy S."/>
            <person name="Sadanandom A."/>
            <person name="Savidor A."/>
            <person name="Schornack S."/>
            <person name="Schwartz D.C."/>
            <person name="Schumann U.D."/>
            <person name="Schwessinger B."/>
            <person name="Seyer L."/>
            <person name="Sharpe T."/>
            <person name="Silvar C."/>
            <person name="Song J."/>
            <person name="Studholme D.J."/>
            <person name="Sykes S."/>
            <person name="Thines M."/>
            <person name="van de Vondervoort P.J."/>
            <person name="Phuntumart V."/>
            <person name="Wawra S."/>
            <person name="Weide R."/>
            <person name="Win J."/>
            <person name="Young C."/>
            <person name="Zhou S."/>
            <person name="Fry W."/>
            <person name="Meyers B.C."/>
            <person name="van West P."/>
            <person name="Ristaino J."/>
            <person name="Govers F."/>
            <person name="Birch P.R."/>
            <person name="Whisson S.C."/>
            <person name="Judelson H.S."/>
            <person name="Nusbaum C."/>
        </authorList>
    </citation>
    <scope>NUCLEOTIDE SEQUENCE [LARGE SCALE GENOMIC DNA]</scope>
    <source>
        <strain evidence="7">T30-4</strain>
    </source>
</reference>
<name>D0NLA2_PHYIT</name>
<dbReference type="GeneID" id="9478157"/>
<dbReference type="PANTHER" id="PTHR23321:SF26">
    <property type="entry name" value="SMALL RIBOSOMAL SUBUNIT PROTEIN US15M"/>
    <property type="match status" value="1"/>
</dbReference>
<dbReference type="EMBL" id="DS028144">
    <property type="protein sequence ID" value="EEY60420.1"/>
    <property type="molecule type" value="Genomic_DNA"/>
</dbReference>
<evidence type="ECO:0000256" key="1">
    <source>
        <dbReference type="ARBA" id="ARBA00008434"/>
    </source>
</evidence>
<evidence type="ECO:0000256" key="2">
    <source>
        <dbReference type="ARBA" id="ARBA00022980"/>
    </source>
</evidence>
<dbReference type="GO" id="GO:0003735">
    <property type="term" value="F:structural constituent of ribosome"/>
    <property type="evidence" value="ECO:0007669"/>
    <property type="project" value="InterPro"/>
</dbReference>
<keyword evidence="7" id="KW-1185">Reference proteome</keyword>
<evidence type="ECO:0000256" key="5">
    <source>
        <dbReference type="SAM" id="Phobius"/>
    </source>
</evidence>
<sequence length="227" mass="25618">MTVAERVEIKGSLAQNSLLALRYNESGCCSENKKLVFRTVFVTYRYFHQYFANLAIHFVASIVIAAMFAFSRLARAARPAVSLPAARCVSYVAPPRVSADKSYRFGLKLDDVKPEDEDEAKALEQLKGVLSLRNASQHELNKAQVATAIETFQRFPGDTGSSEVQIAVLTQKILRSTTHAQGHKKDHHSRRGLIAMVEKRRKLLKYLRRKDLHKFREVVAALGLRFT</sequence>
<dbReference type="PANTHER" id="PTHR23321">
    <property type="entry name" value="RIBOSOMAL PROTEIN S15, BACTERIAL AND ORGANELLAR"/>
    <property type="match status" value="1"/>
</dbReference>
<dbReference type="AlphaFoldDB" id="D0NLA2"/>
<dbReference type="GO" id="GO:0006412">
    <property type="term" value="P:translation"/>
    <property type="evidence" value="ECO:0007669"/>
    <property type="project" value="InterPro"/>
</dbReference>
<dbReference type="HOGENOM" id="CLU_106507_0_0_1"/>
<dbReference type="SUPFAM" id="SSF47060">
    <property type="entry name" value="S15/NS1 RNA-binding domain"/>
    <property type="match status" value="1"/>
</dbReference>
<dbReference type="OMA" id="ETFQRFP"/>
<dbReference type="eggNOG" id="KOG2815">
    <property type="taxonomic scope" value="Eukaryota"/>
</dbReference>
<dbReference type="Gene3D" id="1.10.287.10">
    <property type="entry name" value="S15/NS1, RNA-binding"/>
    <property type="match status" value="1"/>
</dbReference>
<dbReference type="STRING" id="403677.D0NLA2"/>
<dbReference type="RefSeq" id="XP_002900216.1">
    <property type="nucleotide sequence ID" value="XM_002900170.1"/>
</dbReference>
<dbReference type="Gene3D" id="6.10.250.3130">
    <property type="match status" value="1"/>
</dbReference>
<dbReference type="InterPro" id="IPR000589">
    <property type="entry name" value="Ribosomal_uS15"/>
</dbReference>